<name>A0ABP9FCL8_9ACTN</name>
<dbReference type="PROSITE" id="PS51704">
    <property type="entry name" value="GP_PDE"/>
    <property type="match status" value="1"/>
</dbReference>
<organism evidence="2 3">
    <name type="scientific">Tessaracoccus lubricantis</name>
    <dbReference type="NCBI Taxonomy" id="545543"/>
    <lineage>
        <taxon>Bacteria</taxon>
        <taxon>Bacillati</taxon>
        <taxon>Actinomycetota</taxon>
        <taxon>Actinomycetes</taxon>
        <taxon>Propionibacteriales</taxon>
        <taxon>Propionibacteriaceae</taxon>
        <taxon>Tessaracoccus</taxon>
    </lineage>
</organism>
<dbReference type="InterPro" id="IPR030395">
    <property type="entry name" value="GP_PDE_dom"/>
</dbReference>
<sequence length="243" mass="26971">MTAIWAHRGASAYAPENTLPAFELALKMGANGLELDVQRTADGQLVVIHDETINRTSNGFGKVVEQTLEELRGADFSHGFPGRRNTKIPLLRDVLDLARGTSATVNIELKNTVELYPGLEHDVLAAVADAGMLDQTLFSSFNHYSLANLRGRVSPDHLGLLSSDGLYEPWEYAQWFGAGAVHPHYLALRNPDFVWLCHERGIKVHAWTVNNDEDALWLKNIGVDAIITNFPDRLGETVRRGYL</sequence>
<dbReference type="EMBL" id="BAABLV010000024">
    <property type="protein sequence ID" value="GAA4898486.1"/>
    <property type="molecule type" value="Genomic_DNA"/>
</dbReference>
<comment type="caution">
    <text evidence="2">The sequence shown here is derived from an EMBL/GenBank/DDBJ whole genome shotgun (WGS) entry which is preliminary data.</text>
</comment>
<dbReference type="CDD" id="cd08563">
    <property type="entry name" value="GDPD_TtGDE_like"/>
    <property type="match status" value="1"/>
</dbReference>
<evidence type="ECO:0000313" key="3">
    <source>
        <dbReference type="Proteomes" id="UP001501521"/>
    </source>
</evidence>
<gene>
    <name evidence="2" type="ORF">GCM10025789_15520</name>
</gene>
<keyword evidence="3" id="KW-1185">Reference proteome</keyword>
<protein>
    <submittedName>
        <fullName evidence="2">Glycerophosphodiester phosphodiesterase</fullName>
    </submittedName>
</protein>
<feature type="domain" description="GP-PDE" evidence="1">
    <location>
        <begin position="2"/>
        <end position="238"/>
    </location>
</feature>
<evidence type="ECO:0000259" key="1">
    <source>
        <dbReference type="PROSITE" id="PS51704"/>
    </source>
</evidence>
<dbReference type="SUPFAM" id="SSF51695">
    <property type="entry name" value="PLC-like phosphodiesterases"/>
    <property type="match status" value="1"/>
</dbReference>
<dbReference type="PANTHER" id="PTHR46211">
    <property type="entry name" value="GLYCEROPHOSPHORYL DIESTER PHOSPHODIESTERASE"/>
    <property type="match status" value="1"/>
</dbReference>
<accession>A0ABP9FCL8</accession>
<dbReference type="Pfam" id="PF03009">
    <property type="entry name" value="GDPD"/>
    <property type="match status" value="1"/>
</dbReference>
<dbReference type="PANTHER" id="PTHR46211:SF1">
    <property type="entry name" value="GLYCEROPHOSPHODIESTER PHOSPHODIESTERASE, CYTOPLASMIC"/>
    <property type="match status" value="1"/>
</dbReference>
<dbReference type="RefSeq" id="WP_345581474.1">
    <property type="nucleotide sequence ID" value="NZ_BAABLV010000024.1"/>
</dbReference>
<evidence type="ECO:0000313" key="2">
    <source>
        <dbReference type="EMBL" id="GAA4898486.1"/>
    </source>
</evidence>
<dbReference type="InterPro" id="IPR017946">
    <property type="entry name" value="PLC-like_Pdiesterase_TIM-brl"/>
</dbReference>
<proteinExistence type="predicted"/>
<reference evidence="3" key="1">
    <citation type="journal article" date="2019" name="Int. J. Syst. Evol. Microbiol.">
        <title>The Global Catalogue of Microorganisms (GCM) 10K type strain sequencing project: providing services to taxonomists for standard genome sequencing and annotation.</title>
        <authorList>
            <consortium name="The Broad Institute Genomics Platform"/>
            <consortium name="The Broad Institute Genome Sequencing Center for Infectious Disease"/>
            <person name="Wu L."/>
            <person name="Ma J."/>
        </authorList>
    </citation>
    <scope>NUCLEOTIDE SEQUENCE [LARGE SCALE GENOMIC DNA]</scope>
    <source>
        <strain evidence="3">JCM 19125</strain>
    </source>
</reference>
<dbReference type="Proteomes" id="UP001501521">
    <property type="component" value="Unassembled WGS sequence"/>
</dbReference>
<dbReference type="Gene3D" id="3.20.20.190">
    <property type="entry name" value="Phosphatidylinositol (PI) phosphodiesterase"/>
    <property type="match status" value="1"/>
</dbReference>